<dbReference type="EC" id="2.7.7.49" evidence="1"/>
<organism evidence="10 11">
    <name type="scientific">Arachis duranensis</name>
    <name type="common">Wild peanut</name>
    <dbReference type="NCBI Taxonomy" id="130453"/>
    <lineage>
        <taxon>Eukaryota</taxon>
        <taxon>Viridiplantae</taxon>
        <taxon>Streptophyta</taxon>
        <taxon>Embryophyta</taxon>
        <taxon>Tracheophyta</taxon>
        <taxon>Spermatophyta</taxon>
        <taxon>Magnoliopsida</taxon>
        <taxon>eudicotyledons</taxon>
        <taxon>Gunneridae</taxon>
        <taxon>Pentapetalae</taxon>
        <taxon>rosids</taxon>
        <taxon>fabids</taxon>
        <taxon>Fabales</taxon>
        <taxon>Fabaceae</taxon>
        <taxon>Papilionoideae</taxon>
        <taxon>50 kb inversion clade</taxon>
        <taxon>dalbergioids sensu lato</taxon>
        <taxon>Dalbergieae</taxon>
        <taxon>Pterocarpus clade</taxon>
        <taxon>Arachis</taxon>
    </lineage>
</organism>
<dbReference type="GO" id="GO:0016787">
    <property type="term" value="F:hydrolase activity"/>
    <property type="evidence" value="ECO:0007669"/>
    <property type="project" value="UniProtKB-KW"/>
</dbReference>
<dbReference type="InterPro" id="IPR043128">
    <property type="entry name" value="Rev_trsase/Diguanyl_cyclase"/>
</dbReference>
<dbReference type="Proteomes" id="UP000515211">
    <property type="component" value="Chromosome 4"/>
</dbReference>
<dbReference type="Gene3D" id="3.10.10.10">
    <property type="entry name" value="HIV Type 1 Reverse Transcriptase, subunit A, domain 1"/>
    <property type="match status" value="1"/>
</dbReference>
<dbReference type="Gene3D" id="3.30.70.270">
    <property type="match status" value="1"/>
</dbReference>
<dbReference type="InterPro" id="IPR050951">
    <property type="entry name" value="Retrovirus_Pol_polyprotein"/>
</dbReference>
<keyword evidence="7" id="KW-0695">RNA-directed DNA polymerase</keyword>
<dbReference type="PANTHER" id="PTHR37984">
    <property type="entry name" value="PROTEIN CBG26694"/>
    <property type="match status" value="1"/>
</dbReference>
<evidence type="ECO:0000256" key="5">
    <source>
        <dbReference type="ARBA" id="ARBA00022759"/>
    </source>
</evidence>
<name>A0A9C6WNZ0_ARADU</name>
<keyword evidence="3" id="KW-0548">Nucleotidyltransferase</keyword>
<dbReference type="FunFam" id="3.30.70.270:FF:000020">
    <property type="entry name" value="Transposon Tf2-6 polyprotein-like Protein"/>
    <property type="match status" value="1"/>
</dbReference>
<evidence type="ECO:0000313" key="11">
    <source>
        <dbReference type="RefSeq" id="XP_052116536.1"/>
    </source>
</evidence>
<dbReference type="PANTHER" id="PTHR37984:SF5">
    <property type="entry name" value="PROTEIN NYNRIN-LIKE"/>
    <property type="match status" value="1"/>
</dbReference>
<dbReference type="Pfam" id="PF17917">
    <property type="entry name" value="RT_RNaseH"/>
    <property type="match status" value="1"/>
</dbReference>
<dbReference type="RefSeq" id="XP_052116536.1">
    <property type="nucleotide sequence ID" value="XM_052260576.1"/>
</dbReference>
<dbReference type="SUPFAM" id="SSF50630">
    <property type="entry name" value="Acid proteases"/>
    <property type="match status" value="1"/>
</dbReference>
<keyword evidence="10" id="KW-1185">Reference proteome</keyword>
<dbReference type="InterPro" id="IPR021109">
    <property type="entry name" value="Peptidase_aspartic_dom_sf"/>
</dbReference>
<dbReference type="GeneID" id="127746657"/>
<keyword evidence="4" id="KW-0540">Nuclease</keyword>
<evidence type="ECO:0000259" key="9">
    <source>
        <dbReference type="Pfam" id="PF17917"/>
    </source>
</evidence>
<dbReference type="KEGG" id="adu:127746657"/>
<evidence type="ECO:0000256" key="6">
    <source>
        <dbReference type="ARBA" id="ARBA00022801"/>
    </source>
</evidence>
<evidence type="ECO:0000256" key="2">
    <source>
        <dbReference type="ARBA" id="ARBA00022679"/>
    </source>
</evidence>
<proteinExistence type="predicted"/>
<keyword evidence="2" id="KW-0808">Transferase</keyword>
<feature type="region of interest" description="Disordered" evidence="8">
    <location>
        <begin position="295"/>
        <end position="318"/>
    </location>
</feature>
<feature type="domain" description="Reverse transcriptase RNase H-like" evidence="9">
    <location>
        <begin position="539"/>
        <end position="641"/>
    </location>
</feature>
<reference evidence="10" key="1">
    <citation type="journal article" date="2016" name="Nat. Genet.">
        <title>The genome sequences of Arachis duranensis and Arachis ipaensis, the diploid ancestors of cultivated peanut.</title>
        <authorList>
            <person name="Bertioli D.J."/>
            <person name="Cannon S.B."/>
            <person name="Froenicke L."/>
            <person name="Huang G."/>
            <person name="Farmer A.D."/>
            <person name="Cannon E.K."/>
            <person name="Liu X."/>
            <person name="Gao D."/>
            <person name="Clevenger J."/>
            <person name="Dash S."/>
            <person name="Ren L."/>
            <person name="Moretzsohn M.C."/>
            <person name="Shirasawa K."/>
            <person name="Huang W."/>
            <person name="Vidigal B."/>
            <person name="Abernathy B."/>
            <person name="Chu Y."/>
            <person name="Niederhuth C.E."/>
            <person name="Umale P."/>
            <person name="Araujo A.C."/>
            <person name="Kozik A."/>
            <person name="Kim K.D."/>
            <person name="Burow M.D."/>
            <person name="Varshney R.K."/>
            <person name="Wang X."/>
            <person name="Zhang X."/>
            <person name="Barkley N."/>
            <person name="Guimaraes P.M."/>
            <person name="Isobe S."/>
            <person name="Guo B."/>
            <person name="Liao B."/>
            <person name="Stalker H.T."/>
            <person name="Schmitz R.J."/>
            <person name="Scheffler B.E."/>
            <person name="Leal-Bertioli S.C."/>
            <person name="Xun X."/>
            <person name="Jackson S.A."/>
            <person name="Michelmore R."/>
            <person name="Ozias-Akins P."/>
        </authorList>
    </citation>
    <scope>NUCLEOTIDE SEQUENCE [LARGE SCALE GENOMIC DNA]</scope>
    <source>
        <strain evidence="10">cv. V14167</strain>
    </source>
</reference>
<dbReference type="AlphaFoldDB" id="A0A9C6WNZ0"/>
<feature type="region of interest" description="Disordered" evidence="8">
    <location>
        <begin position="1"/>
        <end position="27"/>
    </location>
</feature>
<evidence type="ECO:0000256" key="4">
    <source>
        <dbReference type="ARBA" id="ARBA00022722"/>
    </source>
</evidence>
<dbReference type="GO" id="GO:0004519">
    <property type="term" value="F:endonuclease activity"/>
    <property type="evidence" value="ECO:0007669"/>
    <property type="project" value="UniProtKB-KW"/>
</dbReference>
<keyword evidence="5" id="KW-0255">Endonuclease</keyword>
<evidence type="ECO:0000256" key="8">
    <source>
        <dbReference type="SAM" id="MobiDB-lite"/>
    </source>
</evidence>
<feature type="compositionally biased region" description="Acidic residues" evidence="8">
    <location>
        <begin position="1"/>
        <end position="18"/>
    </location>
</feature>
<dbReference type="GO" id="GO:0003964">
    <property type="term" value="F:RNA-directed DNA polymerase activity"/>
    <property type="evidence" value="ECO:0007669"/>
    <property type="project" value="UniProtKB-KW"/>
</dbReference>
<dbReference type="CDD" id="cd00303">
    <property type="entry name" value="retropepsin_like"/>
    <property type="match status" value="1"/>
</dbReference>
<gene>
    <name evidence="11" type="primary">LOC127746657</name>
</gene>
<evidence type="ECO:0000313" key="10">
    <source>
        <dbReference type="Proteomes" id="UP000515211"/>
    </source>
</evidence>
<dbReference type="InterPro" id="IPR041373">
    <property type="entry name" value="RT_RNaseH"/>
</dbReference>
<feature type="compositionally biased region" description="Polar residues" evidence="8">
    <location>
        <begin position="296"/>
        <end position="310"/>
    </location>
</feature>
<dbReference type="Gene3D" id="2.40.70.10">
    <property type="entry name" value="Acid Proteases"/>
    <property type="match status" value="1"/>
</dbReference>
<dbReference type="SUPFAM" id="SSF56672">
    <property type="entry name" value="DNA/RNA polymerases"/>
    <property type="match status" value="1"/>
</dbReference>
<accession>A0A9C6WNZ0</accession>
<protein>
    <recommendedName>
        <fullName evidence="1">RNA-directed DNA polymerase</fullName>
        <ecNumber evidence="1">2.7.7.49</ecNumber>
    </recommendedName>
</protein>
<evidence type="ECO:0000256" key="1">
    <source>
        <dbReference type="ARBA" id="ARBA00012493"/>
    </source>
</evidence>
<reference evidence="11" key="2">
    <citation type="submission" date="2025-08" db="UniProtKB">
        <authorList>
            <consortium name="RefSeq"/>
        </authorList>
    </citation>
    <scope>IDENTIFICATION</scope>
    <source>
        <tissue evidence="11">Whole plant</tissue>
    </source>
</reference>
<evidence type="ECO:0000256" key="7">
    <source>
        <dbReference type="ARBA" id="ARBA00022918"/>
    </source>
</evidence>
<evidence type="ECO:0000256" key="3">
    <source>
        <dbReference type="ARBA" id="ARBA00022695"/>
    </source>
</evidence>
<dbReference type="InterPro" id="IPR043502">
    <property type="entry name" value="DNA/RNA_pol_sf"/>
</dbReference>
<sequence length="658" mass="74892">MEEVEEEETTQVIIEDEAQPTKETSKAKRTLEEEIAQPLPFPTLAKKARKRIELDPKLVEMFKKVEVTIPLFDDIHQVPRYAKFLKDLCMNKDRILELETIPLGSSISALMGALPKKCDDLGPCMVTCTVNGVQFIDCMCDLGACVSIMPLSVYWVLKLPPLKRSTTRFVLADKSIITVTGVVEDVLVNIKGLVFPIDFYVLEMPSSETERALSILLGRPFLRTSRFKLDAYSGTYSFEIDRRVVSFSLEEAMKHPPENHSLFQCDPIDNMVAEVHLAKLDEKYMIEEANEGPSELNITHHTNHPETQTSKNEKKMDLKPLPPHLRYSYLDEAQELPVIIAKELTPQQEEKLLNVLRKNKRAIGWTLADLVGISPQVCEHRIFLEEGAKPVRQPQRRLNPTILEVVKKEVTKLLEADIIYPISDSEWVSPVQVVPKKSGVTTIKNESDELIATRVQNSWRVCIDYRSLPYPSSERDVRSFLGHAGFYRRFIKDFSKIGLPLSRLLQKDTEFELSKECMEAYDKLKIALTQAPIVRGPNWTQPFEIMCDASNYAIGAALAQREGKIPYIIAYASKTLDGAQSNYTTTEKELLAIVFALDKFRAYLLGSKVVVYSDHAALKYLLTKKESKPRLIRWVLLLQEFDLEIKDRSGSQNLVETI</sequence>
<keyword evidence="6" id="KW-0378">Hydrolase</keyword>
<dbReference type="CDD" id="cd09274">
    <property type="entry name" value="RNase_HI_RT_Ty3"/>
    <property type="match status" value="1"/>
</dbReference>